<name>A0AAN9FXN2_9CAEN</name>
<evidence type="ECO:0000256" key="12">
    <source>
        <dbReference type="SAM" id="SignalP"/>
    </source>
</evidence>
<evidence type="ECO:0000256" key="2">
    <source>
        <dbReference type="ARBA" id="ARBA00005988"/>
    </source>
</evidence>
<feature type="chain" id="PRO_5042946705" description="Peptidase M14 domain-containing protein" evidence="12">
    <location>
        <begin position="32"/>
        <end position="1704"/>
    </location>
</feature>
<comment type="similarity">
    <text evidence="2 9">Belongs to the peptidase M14 family.</text>
</comment>
<keyword evidence="11" id="KW-0812">Transmembrane</keyword>
<keyword evidence="6" id="KW-0378">Hydrolase</keyword>
<dbReference type="SUPFAM" id="SSF49464">
    <property type="entry name" value="Carboxypeptidase regulatory domain-like"/>
    <property type="match status" value="4"/>
</dbReference>
<dbReference type="PRINTS" id="PR00765">
    <property type="entry name" value="CRBOXYPTASEA"/>
</dbReference>
<dbReference type="PROSITE" id="PS00133">
    <property type="entry name" value="CARBOXYPEPT_ZN_2"/>
    <property type="match status" value="2"/>
</dbReference>
<keyword evidence="8" id="KW-0325">Glycoprotein</keyword>
<dbReference type="Gene3D" id="3.40.630.10">
    <property type="entry name" value="Zn peptidases"/>
    <property type="match status" value="4"/>
</dbReference>
<keyword evidence="12" id="KW-0732">Signal</keyword>
<keyword evidence="5" id="KW-0479">Metal-binding</keyword>
<keyword evidence="11" id="KW-1133">Transmembrane helix</keyword>
<dbReference type="Pfam" id="PF00246">
    <property type="entry name" value="Peptidase_M14"/>
    <property type="match status" value="4"/>
</dbReference>
<dbReference type="InterPro" id="IPR057246">
    <property type="entry name" value="CARBOXYPEPT_ZN_1"/>
</dbReference>
<dbReference type="Gene3D" id="2.60.40.1120">
    <property type="entry name" value="Carboxypeptidase-like, regulatory domain"/>
    <property type="match status" value="4"/>
</dbReference>
<evidence type="ECO:0000256" key="1">
    <source>
        <dbReference type="ARBA" id="ARBA00001947"/>
    </source>
</evidence>
<evidence type="ECO:0000256" key="11">
    <source>
        <dbReference type="SAM" id="Phobius"/>
    </source>
</evidence>
<feature type="region of interest" description="Disordered" evidence="10">
    <location>
        <begin position="1666"/>
        <end position="1704"/>
    </location>
</feature>
<evidence type="ECO:0000256" key="8">
    <source>
        <dbReference type="ARBA" id="ARBA00023180"/>
    </source>
</evidence>
<accession>A0AAN9FXN2</accession>
<feature type="compositionally biased region" description="Acidic residues" evidence="10">
    <location>
        <begin position="1686"/>
        <end position="1695"/>
    </location>
</feature>
<dbReference type="CDD" id="cd03868">
    <property type="entry name" value="M14_CPD_I"/>
    <property type="match status" value="1"/>
</dbReference>
<dbReference type="InterPro" id="IPR008969">
    <property type="entry name" value="CarboxyPept-like_regulatory"/>
</dbReference>
<proteinExistence type="inferred from homology"/>
<feature type="domain" description="Peptidase M14" evidence="13">
    <location>
        <begin position="1234"/>
        <end position="1517"/>
    </location>
</feature>
<keyword evidence="3" id="KW-0121">Carboxypeptidase</keyword>
<dbReference type="Pfam" id="PF13620">
    <property type="entry name" value="CarboxypepD_reg"/>
    <property type="match status" value="4"/>
</dbReference>
<dbReference type="PROSITE" id="PS52035">
    <property type="entry name" value="PEPTIDASE_M14"/>
    <property type="match status" value="4"/>
</dbReference>
<dbReference type="GO" id="GO:0004181">
    <property type="term" value="F:metallocarboxypeptidase activity"/>
    <property type="evidence" value="ECO:0007669"/>
    <property type="project" value="InterPro"/>
</dbReference>
<feature type="domain" description="Peptidase M14" evidence="13">
    <location>
        <begin position="45"/>
        <end position="335"/>
    </location>
</feature>
<evidence type="ECO:0000259" key="13">
    <source>
        <dbReference type="PROSITE" id="PS52035"/>
    </source>
</evidence>
<dbReference type="EMBL" id="JBAMIC010004070">
    <property type="protein sequence ID" value="KAK7088367.1"/>
    <property type="molecule type" value="Genomic_DNA"/>
</dbReference>
<gene>
    <name evidence="14" type="ORF">V1264_022294</name>
</gene>
<dbReference type="CDD" id="cd11308">
    <property type="entry name" value="Peptidase_M14NE-CP-C_like"/>
    <property type="match status" value="2"/>
</dbReference>
<feature type="domain" description="Peptidase M14" evidence="13">
    <location>
        <begin position="874"/>
        <end position="1150"/>
    </location>
</feature>
<dbReference type="GO" id="GO:0006518">
    <property type="term" value="P:peptide metabolic process"/>
    <property type="evidence" value="ECO:0007669"/>
    <property type="project" value="TreeGrafter"/>
</dbReference>
<dbReference type="Proteomes" id="UP001374579">
    <property type="component" value="Unassembled WGS sequence"/>
</dbReference>
<evidence type="ECO:0000256" key="6">
    <source>
        <dbReference type="ARBA" id="ARBA00022801"/>
    </source>
</evidence>
<keyword evidence="11" id="KW-0472">Membrane</keyword>
<sequence length="1704" mass="188711">MAITEGRGAPSLNMLLIFFLSFHFFAQSVTGRHSLRLRRSIDTSRYTHYDEMETLLKNFVSQYPTLTKLHNIGTSVENRTLWALQITDKVNETEPGEPMFKYVGNMHGNEAVGRQLLIYLIQYLLEQYPLNERVKKIVDSTNIFIMPTMNPDGFEEAQEEDCTGVRGRPNANKQDLNRDFPDQFIPHSLNRQVQPETRAIIQWIESQPFVLSANLHGGSVVASYPFDDSKSHQIEGFNSATPDDAVFRLLAHTYANNHALMHKGNLCPRDTFPGGITNGAHWYDVPGGMEDYNYLHSNCFEITVELSCCKYPPRTQLTQEWDNNKEALLAYLEKVHIGVKGFIQDADSGTGIPNAIISVDGIAHNVTSWTFGDYWRLLVPGKYNVRVSAPGYHDAVQQDVIVPEGNSGVKVDFRLRRSISDDGREVSQPASPTEKPHNSTVSDPSGTKTTMTLDDLVTFVNRLHDYNHRANTSFVEPKEFKHHNFTTMTTFLHSVEEKCKNIMRLYSAGKSVQGRELWVMEVTDNPGKHEPGEPEFKYIGNMHGNEVVGREMLLLLLQLLCDNYGKDAFLTSFVDHTRIHIMPSMNPDGYEMAQEGDASGVTGRANFHHVDLNRNFPDQYRNDGVNHVQEPETVAVINWMTSIPFVLSANLHGGSLVANFPYDDTVQGTSVYSKSPDDVVFKELAEAYSLAHSTMHEGHPCPALSGEYFTDGVTNGAEWYSVDGGMQDWNYLHTNCFELTIEMGCVKFPTADKLPAFWQANKFSLLVYMGQVHKGVRGFIVDKETKHGVANATIRVEGIDHTVTSAADGDFWRLLAPGTYTVTVTARRYEPKSIVVKVTDGAAVSVNFTLTPDHREDWSEANDFGIAANMAATKYMNNDDLQSTFTDLANKNPTISRLDSSHMTRQGKTLVIYHLSGTGLDHNDHRPHVLLMAGLNGDDPVGTEMLVRLARHLTTGYSVSQPDVKKILNSSHIHIIPQVNIEGLSSAMPGDCSGSKYNGSRFNQLVEQEDGAVQNLLSQFREHKFHTVLSLEAGGSFVVIPRNVKVASMEGSSTSAVTEDEDLFKSLAHSFADKFPGMYDTPCDSNGLSGVVHGADLPLGGVAMADTVYKNFNSLMLSGYISCCKYPPPSELLSLWQKSLTPLISFLKHSLQGVHGAVKDEAGQPVTQYSVEVDNKLRQDRTADAFFLPTTVGTHMVTVSAPGYESDRQTVTVDKDDMFEVNFALKRERNVTLGYHNYTAMVALLRNITAKCPQFSNLTSIGKSTEGKDLWMIHFGTPHADRRAPSILLLGNLHGDEAVGRELLLQLGVHLCNRSEENYIKQLLEEVNIHIIPSLNPDGAEQAVMENCDSGQGHANKNNINLDTNFIKTESAALGSMVEQETAALQAWLSANPVSFAVSMQGGHSLVTHPFAGSTQKLPDTAAIIHKQLAAAYVNAMNPVSAEENWSNDTLAASKGKILQGSELGVQSGTFMDYVYLQTHQPALVVYTGSCRYPPEEKLQSLWHTHTQPFMSLLLEGRKGLYGTVVEKTKQTVVSKVMVTLGDSGLGVPVDDQGRFTFYMPPGTYHLKVKGQGFKETVKTVTVAHGVHAGQLTLEVQADNTVLGMSPVLVITILGTVGLLILILITAVICVRSNKSLQYNSLGFKRINDEDDMSDEEDYIYGPGGMNDWAPKAGQKAADVYRDSPSEDEGDDENSLFEKRLLRQ</sequence>
<dbReference type="GO" id="GO:0016485">
    <property type="term" value="P:protein processing"/>
    <property type="evidence" value="ECO:0007669"/>
    <property type="project" value="TreeGrafter"/>
</dbReference>
<evidence type="ECO:0000313" key="15">
    <source>
        <dbReference type="Proteomes" id="UP001374579"/>
    </source>
</evidence>
<evidence type="ECO:0000256" key="9">
    <source>
        <dbReference type="PROSITE-ProRule" id="PRU01379"/>
    </source>
</evidence>
<reference evidence="14 15" key="1">
    <citation type="submission" date="2024-02" db="EMBL/GenBank/DDBJ databases">
        <title>Chromosome-scale genome assembly of the rough periwinkle Littorina saxatilis.</title>
        <authorList>
            <person name="De Jode A."/>
            <person name="Faria R."/>
            <person name="Formenti G."/>
            <person name="Sims Y."/>
            <person name="Smith T.P."/>
            <person name="Tracey A."/>
            <person name="Wood J.M.D."/>
            <person name="Zagrodzka Z.B."/>
            <person name="Johannesson K."/>
            <person name="Butlin R.K."/>
            <person name="Leder E.H."/>
        </authorList>
    </citation>
    <scope>NUCLEOTIDE SEQUENCE [LARGE SCALE GENOMIC DNA]</scope>
    <source>
        <strain evidence="14">Snail1</strain>
        <tissue evidence="14">Muscle</tissue>
    </source>
</reference>
<dbReference type="PANTHER" id="PTHR11532:SF73">
    <property type="entry name" value="CARBOXYPEPTIDASE D"/>
    <property type="match status" value="1"/>
</dbReference>
<keyword evidence="15" id="KW-1185">Reference proteome</keyword>
<evidence type="ECO:0000256" key="10">
    <source>
        <dbReference type="SAM" id="MobiDB-lite"/>
    </source>
</evidence>
<feature type="active site" description="Proton donor/acceptor" evidence="9">
    <location>
        <position position="305"/>
    </location>
</feature>
<feature type="domain" description="Peptidase M14" evidence="13">
    <location>
        <begin position="481"/>
        <end position="772"/>
    </location>
</feature>
<dbReference type="PANTHER" id="PTHR11532">
    <property type="entry name" value="PROTEASE M14 CARBOXYPEPTIDASE"/>
    <property type="match status" value="1"/>
</dbReference>
<dbReference type="InterPro" id="IPR057247">
    <property type="entry name" value="CARBOXYPEPT_ZN_2"/>
</dbReference>
<dbReference type="SMART" id="SM00631">
    <property type="entry name" value="Zn_pept"/>
    <property type="match status" value="3"/>
</dbReference>
<dbReference type="SUPFAM" id="SSF53187">
    <property type="entry name" value="Zn-dependent exopeptidases"/>
    <property type="match status" value="4"/>
</dbReference>
<dbReference type="GO" id="GO:0008270">
    <property type="term" value="F:zinc ion binding"/>
    <property type="evidence" value="ECO:0007669"/>
    <property type="project" value="InterPro"/>
</dbReference>
<dbReference type="FunFam" id="3.40.630.10:FF:000020">
    <property type="entry name" value="Carboxypeptidase D"/>
    <property type="match status" value="2"/>
</dbReference>
<dbReference type="CDD" id="cd03858">
    <property type="entry name" value="M14_CP_N-E_like"/>
    <property type="match status" value="1"/>
</dbReference>
<organism evidence="14 15">
    <name type="scientific">Littorina saxatilis</name>
    <dbReference type="NCBI Taxonomy" id="31220"/>
    <lineage>
        <taxon>Eukaryota</taxon>
        <taxon>Metazoa</taxon>
        <taxon>Spiralia</taxon>
        <taxon>Lophotrochozoa</taxon>
        <taxon>Mollusca</taxon>
        <taxon>Gastropoda</taxon>
        <taxon>Caenogastropoda</taxon>
        <taxon>Littorinimorpha</taxon>
        <taxon>Littorinoidea</taxon>
        <taxon>Littorinidae</taxon>
        <taxon>Littorina</taxon>
    </lineage>
</organism>
<dbReference type="InterPro" id="IPR050753">
    <property type="entry name" value="Peptidase_M14_domain"/>
</dbReference>
<evidence type="ECO:0000256" key="3">
    <source>
        <dbReference type="ARBA" id="ARBA00022645"/>
    </source>
</evidence>
<feature type="active site" description="Proton donor/acceptor" evidence="9">
    <location>
        <position position="742"/>
    </location>
</feature>
<dbReference type="GO" id="GO:0005615">
    <property type="term" value="C:extracellular space"/>
    <property type="evidence" value="ECO:0007669"/>
    <property type="project" value="TreeGrafter"/>
</dbReference>
<feature type="transmembrane region" description="Helical" evidence="11">
    <location>
        <begin position="1608"/>
        <end position="1631"/>
    </location>
</feature>
<keyword evidence="4" id="KW-0645">Protease</keyword>
<feature type="region of interest" description="Disordered" evidence="10">
    <location>
        <begin position="421"/>
        <end position="448"/>
    </location>
</feature>
<comment type="cofactor">
    <cofactor evidence="1">
        <name>Zn(2+)</name>
        <dbReference type="ChEBI" id="CHEBI:29105"/>
    </cofactor>
</comment>
<evidence type="ECO:0000256" key="7">
    <source>
        <dbReference type="ARBA" id="ARBA00022833"/>
    </source>
</evidence>
<feature type="signal peptide" evidence="12">
    <location>
        <begin position="1"/>
        <end position="31"/>
    </location>
</feature>
<evidence type="ECO:0000313" key="14">
    <source>
        <dbReference type="EMBL" id="KAK7088367.1"/>
    </source>
</evidence>
<dbReference type="InterPro" id="IPR000834">
    <property type="entry name" value="Peptidase_M14"/>
</dbReference>
<feature type="compositionally biased region" description="Polar residues" evidence="10">
    <location>
        <begin position="438"/>
        <end position="448"/>
    </location>
</feature>
<evidence type="ECO:0000256" key="5">
    <source>
        <dbReference type="ARBA" id="ARBA00022723"/>
    </source>
</evidence>
<comment type="caution">
    <text evidence="14">The sequence shown here is derived from an EMBL/GenBank/DDBJ whole genome shotgun (WGS) entry which is preliminary data.</text>
</comment>
<dbReference type="PROSITE" id="PS00132">
    <property type="entry name" value="CARBOXYPEPT_ZN_1"/>
    <property type="match status" value="3"/>
</dbReference>
<comment type="caution">
    <text evidence="9">Lacks conserved residue(s) required for the propagation of feature annotation.</text>
</comment>
<evidence type="ECO:0000256" key="4">
    <source>
        <dbReference type="ARBA" id="ARBA00022670"/>
    </source>
</evidence>
<keyword evidence="7" id="KW-0862">Zinc</keyword>
<protein>
    <recommendedName>
        <fullName evidence="13">Peptidase M14 domain-containing protein</fullName>
    </recommendedName>
</protein>